<dbReference type="InterPro" id="IPR046350">
    <property type="entry name" value="Cystatin_sf"/>
</dbReference>
<dbReference type="Gene3D" id="3.10.450.10">
    <property type="match status" value="1"/>
</dbReference>
<evidence type="ECO:0000256" key="4">
    <source>
        <dbReference type="ARBA" id="ARBA00022690"/>
    </source>
</evidence>
<comment type="subcellular location">
    <subcellularLocation>
        <location evidence="1">Cytoplasm</location>
    </subcellularLocation>
</comment>
<feature type="domain" description="Cystatin" evidence="6">
    <location>
        <begin position="3"/>
        <end position="30"/>
    </location>
</feature>
<keyword evidence="8" id="KW-1185">Reference proteome</keyword>
<evidence type="ECO:0000259" key="6">
    <source>
        <dbReference type="Pfam" id="PF00031"/>
    </source>
</evidence>
<dbReference type="InterPro" id="IPR000010">
    <property type="entry name" value="Cystatin_dom"/>
</dbReference>
<comment type="similarity">
    <text evidence="2">Belongs to the cystatin family.</text>
</comment>
<evidence type="ECO:0000256" key="3">
    <source>
        <dbReference type="ARBA" id="ARBA00022490"/>
    </source>
</evidence>
<name>A0AAU9Y548_9CNID</name>
<dbReference type="PANTHER" id="PTHR11414">
    <property type="entry name" value="CYSTATIN FAMILY MEMBER"/>
    <property type="match status" value="1"/>
</dbReference>
<dbReference type="EMBL" id="CALNXJ010000190">
    <property type="protein sequence ID" value="CAH3168815.1"/>
    <property type="molecule type" value="Genomic_DNA"/>
</dbReference>
<evidence type="ECO:0000313" key="8">
    <source>
        <dbReference type="Proteomes" id="UP001159428"/>
    </source>
</evidence>
<keyword evidence="3" id="KW-0963">Cytoplasm</keyword>
<dbReference type="Proteomes" id="UP001159428">
    <property type="component" value="Unassembled WGS sequence"/>
</dbReference>
<sequence>MAGTKFKEFKAISYRTQLVAGTNYFVKVCICSNLVSSPCEDNLCFISQVHVGDSSYVHLRIEQSLPQDGSKVELIAIRTGMSDDDSLDYFGADGKK</sequence>
<comment type="caution">
    <text evidence="7">The sequence shown here is derived from an EMBL/GenBank/DDBJ whole genome shotgun (WGS) entry which is preliminary data.</text>
</comment>
<gene>
    <name evidence="7" type="ORF">PMEA_00009911</name>
</gene>
<reference evidence="7 8" key="1">
    <citation type="submission" date="2022-05" db="EMBL/GenBank/DDBJ databases">
        <authorList>
            <consortium name="Genoscope - CEA"/>
            <person name="William W."/>
        </authorList>
    </citation>
    <scope>NUCLEOTIDE SEQUENCE [LARGE SCALE GENOMIC DNA]</scope>
</reference>
<accession>A0AAU9Y548</accession>
<dbReference type="PANTHER" id="PTHR11414:SF21">
    <property type="entry name" value="CYSTATIN 14A, TANDEM DUPLICATE 1-RELATED"/>
    <property type="match status" value="1"/>
</dbReference>
<dbReference type="GO" id="GO:0005829">
    <property type="term" value="C:cytosol"/>
    <property type="evidence" value="ECO:0007669"/>
    <property type="project" value="TreeGrafter"/>
</dbReference>
<dbReference type="InterPro" id="IPR001713">
    <property type="entry name" value="Prot_inh_stefin"/>
</dbReference>
<keyword evidence="5" id="KW-0789">Thiol protease inhibitor</keyword>
<keyword evidence="4" id="KW-0646">Protease inhibitor</keyword>
<dbReference type="GO" id="GO:0004869">
    <property type="term" value="F:cysteine-type endopeptidase inhibitor activity"/>
    <property type="evidence" value="ECO:0007669"/>
    <property type="project" value="UniProtKB-KW"/>
</dbReference>
<evidence type="ECO:0000256" key="2">
    <source>
        <dbReference type="ARBA" id="ARBA00009403"/>
    </source>
</evidence>
<dbReference type="Pfam" id="PF00031">
    <property type="entry name" value="Cystatin"/>
    <property type="match status" value="1"/>
</dbReference>
<evidence type="ECO:0000256" key="5">
    <source>
        <dbReference type="ARBA" id="ARBA00022704"/>
    </source>
</evidence>
<evidence type="ECO:0000313" key="7">
    <source>
        <dbReference type="EMBL" id="CAH3168815.1"/>
    </source>
</evidence>
<protein>
    <recommendedName>
        <fullName evidence="6">Cystatin domain-containing protein</fullName>
    </recommendedName>
</protein>
<organism evidence="7 8">
    <name type="scientific">Pocillopora meandrina</name>
    <dbReference type="NCBI Taxonomy" id="46732"/>
    <lineage>
        <taxon>Eukaryota</taxon>
        <taxon>Metazoa</taxon>
        <taxon>Cnidaria</taxon>
        <taxon>Anthozoa</taxon>
        <taxon>Hexacorallia</taxon>
        <taxon>Scleractinia</taxon>
        <taxon>Astrocoeniina</taxon>
        <taxon>Pocilloporidae</taxon>
        <taxon>Pocillopora</taxon>
    </lineage>
</organism>
<evidence type="ECO:0000256" key="1">
    <source>
        <dbReference type="ARBA" id="ARBA00004496"/>
    </source>
</evidence>
<dbReference type="SUPFAM" id="SSF54403">
    <property type="entry name" value="Cystatin/monellin"/>
    <property type="match status" value="1"/>
</dbReference>
<proteinExistence type="inferred from homology"/>
<dbReference type="AlphaFoldDB" id="A0AAU9Y548"/>